<dbReference type="OrthoDB" id="5372422at2"/>
<feature type="transmembrane region" description="Helical" evidence="6">
    <location>
        <begin position="12"/>
        <end position="33"/>
    </location>
</feature>
<feature type="transmembrane region" description="Helical" evidence="6">
    <location>
        <begin position="99"/>
        <end position="125"/>
    </location>
</feature>
<reference evidence="7 8" key="1">
    <citation type="submission" date="2020-10" db="EMBL/GenBank/DDBJ databases">
        <title>Campylobacter and Helicobacter PacBio genomes.</title>
        <authorList>
            <person name="Lane C."/>
        </authorList>
    </citation>
    <scope>NUCLEOTIDE SEQUENCE [LARGE SCALE GENOMIC DNA]</scope>
    <source>
        <strain evidence="7 8">2016D-0077</strain>
    </source>
</reference>
<dbReference type="RefSeq" id="WP_025803393.1">
    <property type="nucleotide sequence ID" value="NZ_CP053842.1"/>
</dbReference>
<gene>
    <name evidence="7" type="ORF">IMC76_07440</name>
</gene>
<evidence type="ECO:0000256" key="2">
    <source>
        <dbReference type="ARBA" id="ARBA00022475"/>
    </source>
</evidence>
<accession>A0A7M1LEQ9</accession>
<dbReference type="Pfam" id="PF03739">
    <property type="entry name" value="LptF_LptG"/>
    <property type="match status" value="1"/>
</dbReference>
<dbReference type="PANTHER" id="PTHR33529:SF7">
    <property type="entry name" value="LIPOPOLYSACCHARIDE EXPORT SYSTEM PERMEASE PROTEIN LPTF"/>
    <property type="match status" value="1"/>
</dbReference>
<name>A0A7M1LEQ9_9BACT</name>
<evidence type="ECO:0000256" key="5">
    <source>
        <dbReference type="ARBA" id="ARBA00023136"/>
    </source>
</evidence>
<keyword evidence="4 6" id="KW-1133">Transmembrane helix</keyword>
<dbReference type="InterPro" id="IPR005495">
    <property type="entry name" value="LptG/LptF_permease"/>
</dbReference>
<evidence type="ECO:0000256" key="6">
    <source>
        <dbReference type="SAM" id="Phobius"/>
    </source>
</evidence>
<evidence type="ECO:0000256" key="3">
    <source>
        <dbReference type="ARBA" id="ARBA00022692"/>
    </source>
</evidence>
<comment type="subcellular location">
    <subcellularLocation>
        <location evidence="1">Cell membrane</location>
        <topology evidence="1">Multi-pass membrane protein</topology>
    </subcellularLocation>
</comment>
<evidence type="ECO:0000256" key="1">
    <source>
        <dbReference type="ARBA" id="ARBA00004651"/>
    </source>
</evidence>
<keyword evidence="3 6" id="KW-0812">Transmembrane</keyword>
<evidence type="ECO:0000313" key="7">
    <source>
        <dbReference type="EMBL" id="QOQ87038.1"/>
    </source>
</evidence>
<protein>
    <submittedName>
        <fullName evidence="7">LptF/LptG family permease</fullName>
    </submittedName>
</protein>
<keyword evidence="2" id="KW-1003">Cell membrane</keyword>
<feature type="transmembrane region" description="Helical" evidence="6">
    <location>
        <begin position="289"/>
        <end position="309"/>
    </location>
</feature>
<keyword evidence="5 6" id="KW-0472">Membrane</keyword>
<evidence type="ECO:0000313" key="8">
    <source>
        <dbReference type="Proteomes" id="UP000594749"/>
    </source>
</evidence>
<dbReference type="PANTHER" id="PTHR33529">
    <property type="entry name" value="SLR0882 PROTEIN-RELATED"/>
    <property type="match status" value="1"/>
</dbReference>
<dbReference type="Proteomes" id="UP000594749">
    <property type="component" value="Chromosome"/>
</dbReference>
<organism evidence="7 8">
    <name type="scientific">Campylobacter corcagiensis</name>
    <dbReference type="NCBI Taxonomy" id="1448857"/>
    <lineage>
        <taxon>Bacteria</taxon>
        <taxon>Pseudomonadati</taxon>
        <taxon>Campylobacterota</taxon>
        <taxon>Epsilonproteobacteria</taxon>
        <taxon>Campylobacterales</taxon>
        <taxon>Campylobacteraceae</taxon>
        <taxon>Campylobacter</taxon>
    </lineage>
</organism>
<evidence type="ECO:0000256" key="4">
    <source>
        <dbReference type="ARBA" id="ARBA00022989"/>
    </source>
</evidence>
<proteinExistence type="predicted"/>
<feature type="transmembrane region" description="Helical" evidence="6">
    <location>
        <begin position="315"/>
        <end position="334"/>
    </location>
</feature>
<keyword evidence="8" id="KW-1185">Reference proteome</keyword>
<feature type="transmembrane region" description="Helical" evidence="6">
    <location>
        <begin position="261"/>
        <end position="282"/>
    </location>
</feature>
<feature type="transmembrane region" description="Helical" evidence="6">
    <location>
        <begin position="53"/>
        <end position="78"/>
    </location>
</feature>
<dbReference type="GO" id="GO:0015920">
    <property type="term" value="P:lipopolysaccharide transport"/>
    <property type="evidence" value="ECO:0007669"/>
    <property type="project" value="TreeGrafter"/>
</dbReference>
<sequence length="340" mass="39160">MNRVNRYLFSNFTSSFVSLFSVLFLIVSIVFFIRISRITAYIEINATELLKLYLFMLPRVLIFTGPIAFFVSLSISFFRLSKDNESTVIFTFGHSPVKISNFFLSVSFVFSIVSLFIGLVLMPYAENLRDNFTEYKKTQATLNLQASEFGQRMDEWLIYIEDDDKSSGNTLYKNLILYNPTKEDERVILAKEGEFKSESGIYVMSLKDGLIYTLKDEIHITKFSQMDIKSKESSQISGVNSILDYWSEIKTSSKARQNLSIYTLVALFPFATTLFALSFGIVTYRYEKGFIYVGIFTVILAYFAAIMLLGNMPFVAIPVIFGATFIISNIFYYYKILRKY</sequence>
<dbReference type="AlphaFoldDB" id="A0A7M1LEQ9"/>
<dbReference type="EMBL" id="CP063078">
    <property type="protein sequence ID" value="QOQ87038.1"/>
    <property type="molecule type" value="Genomic_DNA"/>
</dbReference>
<dbReference type="GO" id="GO:0043190">
    <property type="term" value="C:ATP-binding cassette (ABC) transporter complex"/>
    <property type="evidence" value="ECO:0007669"/>
    <property type="project" value="TreeGrafter"/>
</dbReference>